<comment type="caution">
    <text evidence="2">The sequence shown here is derived from an EMBL/GenBank/DDBJ whole genome shotgun (WGS) entry which is preliminary data.</text>
</comment>
<name>A0A523UQ08_UNCAE</name>
<dbReference type="EMBL" id="SOJK01000207">
    <property type="protein sequence ID" value="TET44623.1"/>
    <property type="molecule type" value="Genomic_DNA"/>
</dbReference>
<organism evidence="2 3">
    <name type="scientific">Aerophobetes bacterium</name>
    <dbReference type="NCBI Taxonomy" id="2030807"/>
    <lineage>
        <taxon>Bacteria</taxon>
        <taxon>Candidatus Aerophobota</taxon>
    </lineage>
</organism>
<dbReference type="AlphaFoldDB" id="A0A523UQ08"/>
<dbReference type="Proteomes" id="UP000320679">
    <property type="component" value="Unassembled WGS sequence"/>
</dbReference>
<gene>
    <name evidence="2" type="ORF">E3J59_04930</name>
</gene>
<proteinExistence type="predicted"/>
<keyword evidence="1" id="KW-0472">Membrane</keyword>
<protein>
    <submittedName>
        <fullName evidence="2">Uncharacterized protein</fullName>
    </submittedName>
</protein>
<keyword evidence="1" id="KW-0812">Transmembrane</keyword>
<evidence type="ECO:0000313" key="3">
    <source>
        <dbReference type="Proteomes" id="UP000320679"/>
    </source>
</evidence>
<evidence type="ECO:0000313" key="2">
    <source>
        <dbReference type="EMBL" id="TET44623.1"/>
    </source>
</evidence>
<keyword evidence="1" id="KW-1133">Transmembrane helix</keyword>
<reference evidence="2 3" key="1">
    <citation type="submission" date="2019-03" db="EMBL/GenBank/DDBJ databases">
        <title>Metabolic potential of uncultured bacteria and archaea associated with petroleum seepage in deep-sea sediments.</title>
        <authorList>
            <person name="Dong X."/>
            <person name="Hubert C."/>
        </authorList>
    </citation>
    <scope>NUCLEOTIDE SEQUENCE [LARGE SCALE GENOMIC DNA]</scope>
    <source>
        <strain evidence="2">E29_bin78</strain>
    </source>
</reference>
<feature type="transmembrane region" description="Helical" evidence="1">
    <location>
        <begin position="116"/>
        <end position="135"/>
    </location>
</feature>
<feature type="transmembrane region" description="Helical" evidence="1">
    <location>
        <begin position="84"/>
        <end position="104"/>
    </location>
</feature>
<feature type="transmembrane region" description="Helical" evidence="1">
    <location>
        <begin position="35"/>
        <end position="59"/>
    </location>
</feature>
<accession>A0A523UQ08</accession>
<sequence>MSRDKEVDLKAKVMRKIRDGKINFRSRYIFLAKKLGLGGGLTLSLILAALFLNLTFFGVKASGSLEFLSFGRKGILAFLESFPYHWILIGLAFFIFASIILSRYDISYKKPFKRILAILLLSVFVAGAVISLSGVNEAIEDRVNQGHFRFLRSFYGKRHGMWRNALLGEVAEVKSDGLMVDIAQERTVFVKFTENTLFPAGSDFNKGDYIRVIGEWEEEVFNADVLQIAGQRRQRMKGPRREN</sequence>
<evidence type="ECO:0000256" key="1">
    <source>
        <dbReference type="SAM" id="Phobius"/>
    </source>
</evidence>